<sequence length="57" mass="6502">MLGGLAMDATMPVVETTELLEELDKGIDDMENSRITPHEDTMKLLMQRYDDYVSQNP</sequence>
<organism evidence="1 2">
    <name type="scientific">Lachnospira multipara</name>
    <dbReference type="NCBI Taxonomy" id="28051"/>
    <lineage>
        <taxon>Bacteria</taxon>
        <taxon>Bacillati</taxon>
        <taxon>Bacillota</taxon>
        <taxon>Clostridia</taxon>
        <taxon>Lachnospirales</taxon>
        <taxon>Lachnospiraceae</taxon>
        <taxon>Lachnospira</taxon>
    </lineage>
</organism>
<evidence type="ECO:0000313" key="1">
    <source>
        <dbReference type="EMBL" id="SEF89524.1"/>
    </source>
</evidence>
<gene>
    <name evidence="1" type="ORF">SAMN05216537_11233</name>
</gene>
<dbReference type="Proteomes" id="UP000236726">
    <property type="component" value="Unassembled WGS sequence"/>
</dbReference>
<evidence type="ECO:0000313" key="2">
    <source>
        <dbReference type="Proteomes" id="UP000236726"/>
    </source>
</evidence>
<keyword evidence="2" id="KW-1185">Reference proteome</keyword>
<dbReference type="EMBL" id="FNUL01000012">
    <property type="protein sequence ID" value="SEF89524.1"/>
    <property type="molecule type" value="Genomic_DNA"/>
</dbReference>
<proteinExistence type="predicted"/>
<name>A0A1H5VQL4_9FIRM</name>
<dbReference type="RefSeq" id="WP_181022533.1">
    <property type="nucleotide sequence ID" value="NZ_FNUL01000012.1"/>
</dbReference>
<dbReference type="AlphaFoldDB" id="A0A1H5VQL4"/>
<protein>
    <submittedName>
        <fullName evidence="1">Uncharacterized protein</fullName>
    </submittedName>
</protein>
<reference evidence="1 2" key="1">
    <citation type="submission" date="2016-10" db="EMBL/GenBank/DDBJ databases">
        <authorList>
            <person name="de Groot N.N."/>
        </authorList>
    </citation>
    <scope>NUCLEOTIDE SEQUENCE [LARGE SCALE GENOMIC DNA]</scope>
    <source>
        <strain evidence="1 2">D15d</strain>
    </source>
</reference>
<accession>A0A1H5VQL4</accession>